<accession>A0A645ITE1</accession>
<comment type="caution">
    <text evidence="1">The sequence shown here is derived from an EMBL/GenBank/DDBJ whole genome shotgun (WGS) entry which is preliminary data.</text>
</comment>
<sequence length="169" mass="19266">MPHIGVPGSRRAVDDAADPAAAAFIQVFDRDTHPLFLVGADEVDVAGSSVRPLAVHDDQRRGKPLRPVAEFGRFRPDRHRAAELDALQPFAVVDRQDLQPETAARKLLRQRRQNHIHAALHRIDRIVRRDNHHILLLGRQPRMVAVLSCHREYMCPHLRPDARMMAEYP</sequence>
<dbReference type="AlphaFoldDB" id="A0A645ITE1"/>
<organism evidence="1">
    <name type="scientific">bioreactor metagenome</name>
    <dbReference type="NCBI Taxonomy" id="1076179"/>
    <lineage>
        <taxon>unclassified sequences</taxon>
        <taxon>metagenomes</taxon>
        <taxon>ecological metagenomes</taxon>
    </lineage>
</organism>
<proteinExistence type="predicted"/>
<dbReference type="EMBL" id="VSSQ01122639">
    <property type="protein sequence ID" value="MPN54427.1"/>
    <property type="molecule type" value="Genomic_DNA"/>
</dbReference>
<reference evidence="1" key="1">
    <citation type="submission" date="2019-08" db="EMBL/GenBank/DDBJ databases">
        <authorList>
            <person name="Kucharzyk K."/>
            <person name="Murdoch R.W."/>
            <person name="Higgins S."/>
            <person name="Loffler F."/>
        </authorList>
    </citation>
    <scope>NUCLEOTIDE SEQUENCE</scope>
</reference>
<evidence type="ECO:0000313" key="1">
    <source>
        <dbReference type="EMBL" id="MPN54427.1"/>
    </source>
</evidence>
<gene>
    <name evidence="1" type="ORF">SDC9_202097</name>
</gene>
<name>A0A645ITE1_9ZZZZ</name>
<protein>
    <submittedName>
        <fullName evidence="1">Uncharacterized protein</fullName>
    </submittedName>
</protein>